<dbReference type="Proteomes" id="UP000070184">
    <property type="component" value="Unassembled WGS sequence"/>
</dbReference>
<dbReference type="CDD" id="cd04491">
    <property type="entry name" value="SoSSB_OBF"/>
    <property type="match status" value="1"/>
</dbReference>
<dbReference type="PANTHER" id="PTHR13356">
    <property type="entry name" value="OB FOLD NUCLEIC ACID BINDING PROTEIN-RELATED"/>
    <property type="match status" value="1"/>
</dbReference>
<evidence type="ECO:0000259" key="2">
    <source>
        <dbReference type="Pfam" id="PF01336"/>
    </source>
</evidence>
<comment type="caution">
    <text evidence="3">The sequence shown here is derived from an EMBL/GenBank/DDBJ whole genome shotgun (WGS) entry which is preliminary data.</text>
</comment>
<dbReference type="GO" id="GO:0000724">
    <property type="term" value="P:double-strand break repair via homologous recombination"/>
    <property type="evidence" value="ECO:0007669"/>
    <property type="project" value="TreeGrafter"/>
</dbReference>
<gene>
    <name evidence="3" type="ORF">AKJ61_03035</name>
</gene>
<sequence>MKAGDVKPGMRNIDLELKVGGMGDPHTFEKKGEQGKVVTAVCEDGSGRVKVSLWDEDAERVETGDRIRVEGGYSRLFKGELRVSAGRYGEIVVST</sequence>
<dbReference type="GO" id="GO:0003677">
    <property type="term" value="F:DNA binding"/>
    <property type="evidence" value="ECO:0007669"/>
    <property type="project" value="UniProtKB-KW"/>
</dbReference>
<evidence type="ECO:0000313" key="3">
    <source>
        <dbReference type="EMBL" id="KXA89368.1"/>
    </source>
</evidence>
<dbReference type="InterPro" id="IPR012340">
    <property type="entry name" value="NA-bd_OB-fold"/>
</dbReference>
<evidence type="ECO:0000313" key="4">
    <source>
        <dbReference type="Proteomes" id="UP000070184"/>
    </source>
</evidence>
<dbReference type="AlphaFoldDB" id="A0A133U5A6"/>
<dbReference type="GO" id="GO:0010212">
    <property type="term" value="P:response to ionizing radiation"/>
    <property type="evidence" value="ECO:0007669"/>
    <property type="project" value="TreeGrafter"/>
</dbReference>
<reference evidence="3 4" key="1">
    <citation type="journal article" date="2016" name="Sci. Rep.">
        <title>Metabolic traits of an uncultured archaeal lineage -MSBL1- from brine pools of the Red Sea.</title>
        <authorList>
            <person name="Mwirichia R."/>
            <person name="Alam I."/>
            <person name="Rashid M."/>
            <person name="Vinu M."/>
            <person name="Ba-Alawi W."/>
            <person name="Anthony Kamau A."/>
            <person name="Kamanda Ngugi D."/>
            <person name="Goker M."/>
            <person name="Klenk H.P."/>
            <person name="Bajic V."/>
            <person name="Stingl U."/>
        </authorList>
    </citation>
    <scope>NUCLEOTIDE SEQUENCE [LARGE SCALE GENOMIC DNA]</scope>
    <source>
        <strain evidence="3">SCGC-AAA259B11</strain>
    </source>
</reference>
<accession>A0A133U5A6</accession>
<dbReference type="InterPro" id="IPR051231">
    <property type="entry name" value="SOSS-B"/>
</dbReference>
<keyword evidence="4" id="KW-1185">Reference proteome</keyword>
<protein>
    <recommendedName>
        <fullName evidence="2">OB domain-containing protein</fullName>
    </recommendedName>
</protein>
<dbReference type="EMBL" id="LHXK01000040">
    <property type="protein sequence ID" value="KXA89368.1"/>
    <property type="molecule type" value="Genomic_DNA"/>
</dbReference>
<organism evidence="3 4">
    <name type="scientific">candidate division MSBL1 archaeon SCGC-AAA259B11</name>
    <dbReference type="NCBI Taxonomy" id="1698260"/>
    <lineage>
        <taxon>Archaea</taxon>
        <taxon>Methanobacteriati</taxon>
        <taxon>Methanobacteriota</taxon>
        <taxon>candidate division MSBL1</taxon>
    </lineage>
</organism>
<proteinExistence type="predicted"/>
<dbReference type="SUPFAM" id="SSF50249">
    <property type="entry name" value="Nucleic acid-binding proteins"/>
    <property type="match status" value="1"/>
</dbReference>
<keyword evidence="1" id="KW-0238">DNA-binding</keyword>
<dbReference type="Pfam" id="PF01336">
    <property type="entry name" value="tRNA_anti-codon"/>
    <property type="match status" value="1"/>
</dbReference>
<dbReference type="Gene3D" id="2.40.50.140">
    <property type="entry name" value="Nucleic acid-binding proteins"/>
    <property type="match status" value="1"/>
</dbReference>
<feature type="domain" description="OB" evidence="2">
    <location>
        <begin position="32"/>
        <end position="86"/>
    </location>
</feature>
<evidence type="ECO:0000256" key="1">
    <source>
        <dbReference type="ARBA" id="ARBA00023125"/>
    </source>
</evidence>
<dbReference type="PANTHER" id="PTHR13356:SF0">
    <property type="entry name" value="SOSS COMPLEX SUBUNIT B HOMOLOG"/>
    <property type="match status" value="1"/>
</dbReference>
<name>A0A133U5A6_9EURY</name>
<dbReference type="InterPro" id="IPR004365">
    <property type="entry name" value="NA-bd_OB_tRNA"/>
</dbReference>